<evidence type="ECO:0000313" key="1">
    <source>
        <dbReference type="EMBL" id="KAE8140161.1"/>
    </source>
</evidence>
<keyword evidence="2" id="KW-1185">Reference proteome</keyword>
<protein>
    <submittedName>
        <fullName evidence="1">Uncharacterized protein</fullName>
    </submittedName>
</protein>
<proteinExistence type="predicted"/>
<dbReference type="RefSeq" id="XP_031916224.1">
    <property type="nucleotide sequence ID" value="XM_032059230.1"/>
</dbReference>
<accession>A0A5N6T1E5</accession>
<reference evidence="1 2" key="1">
    <citation type="submission" date="2019-04" db="EMBL/GenBank/DDBJ databases">
        <title>Friends and foes A comparative genomics study of 23 Aspergillus species from section Flavi.</title>
        <authorList>
            <consortium name="DOE Joint Genome Institute"/>
            <person name="Kjaerbolling I."/>
            <person name="Vesth T."/>
            <person name="Frisvad J.C."/>
            <person name="Nybo J.L."/>
            <person name="Theobald S."/>
            <person name="Kildgaard S."/>
            <person name="Isbrandt T."/>
            <person name="Kuo A."/>
            <person name="Sato A."/>
            <person name="Lyhne E.K."/>
            <person name="Kogle M.E."/>
            <person name="Wiebenga A."/>
            <person name="Kun R.S."/>
            <person name="Lubbers R.J."/>
            <person name="Makela M.R."/>
            <person name="Barry K."/>
            <person name="Chovatia M."/>
            <person name="Clum A."/>
            <person name="Daum C."/>
            <person name="Haridas S."/>
            <person name="He G."/>
            <person name="LaButti K."/>
            <person name="Lipzen A."/>
            <person name="Mondo S."/>
            <person name="Riley R."/>
            <person name="Salamov A."/>
            <person name="Simmons B.A."/>
            <person name="Magnuson J.K."/>
            <person name="Henrissat B."/>
            <person name="Mortensen U.H."/>
            <person name="Larsen T.O."/>
            <person name="Devries R.P."/>
            <person name="Grigoriev I.V."/>
            <person name="Machida M."/>
            <person name="Baker S.E."/>
            <person name="Andersen M.R."/>
        </authorList>
    </citation>
    <scope>NUCLEOTIDE SEQUENCE [LARGE SCALE GENOMIC DNA]</scope>
    <source>
        <strain evidence="1 2">CBS 117625</strain>
    </source>
</reference>
<dbReference type="Proteomes" id="UP000325672">
    <property type="component" value="Unassembled WGS sequence"/>
</dbReference>
<organism evidence="1 2">
    <name type="scientific">Aspergillus pseudotamarii</name>
    <dbReference type="NCBI Taxonomy" id="132259"/>
    <lineage>
        <taxon>Eukaryota</taxon>
        <taxon>Fungi</taxon>
        <taxon>Dikarya</taxon>
        <taxon>Ascomycota</taxon>
        <taxon>Pezizomycotina</taxon>
        <taxon>Eurotiomycetes</taxon>
        <taxon>Eurotiomycetidae</taxon>
        <taxon>Eurotiales</taxon>
        <taxon>Aspergillaceae</taxon>
        <taxon>Aspergillus</taxon>
        <taxon>Aspergillus subgen. Circumdati</taxon>
    </lineage>
</organism>
<dbReference type="GeneID" id="43643440"/>
<dbReference type="EMBL" id="ML743562">
    <property type="protein sequence ID" value="KAE8140161.1"/>
    <property type="molecule type" value="Genomic_DNA"/>
</dbReference>
<name>A0A5N6T1E5_ASPPS</name>
<gene>
    <name evidence="1" type="ORF">BDV38DRAFT_280160</name>
</gene>
<dbReference type="AlphaFoldDB" id="A0A5N6T1E5"/>
<dbReference type="OrthoDB" id="4473975at2759"/>
<evidence type="ECO:0000313" key="2">
    <source>
        <dbReference type="Proteomes" id="UP000325672"/>
    </source>
</evidence>
<sequence length="259" mass="28545">MLGPNATADEEKTLGLLYQHIEALQQPLTTHKYTEASYRRLSHHSWRLTSSNMFNTLIPAIVALCLSVSITGVFATQPGVGTPAATNGGRQTKPLSQYTRDVHDQCQNIQILPLRNIQNIPPAPGRPEDSFALEHSEINVTDIQPQPPPPARLVASCGPPSRRRRTELRLDNCLGWDAAGERLIAQPNGYGLQRGGCWGCKYFPISREKFRVVCFCDNVTQGLMTVIPGIDRMAAGKAFAEDGVWRLVNGQLQCQNRGS</sequence>